<protein>
    <submittedName>
        <fullName evidence="1">Uncharacterized protein</fullName>
    </submittedName>
</protein>
<accession>X1ME30</accession>
<sequence length="127" mass="14508">MAKWPHKMKQIGLKYRLIVLALIAISSFLIALSAFCFGQKAEGEKDAGISETGGRLIAISQRQIPVELAERAEMSSQAFLKFFKTPTRQFMPLGFYSMKGDIRDSEKLEALRRRGIILFHRHYSEQD</sequence>
<evidence type="ECO:0000313" key="1">
    <source>
        <dbReference type="EMBL" id="GAI29917.1"/>
    </source>
</evidence>
<organism evidence="1">
    <name type="scientific">marine sediment metagenome</name>
    <dbReference type="NCBI Taxonomy" id="412755"/>
    <lineage>
        <taxon>unclassified sequences</taxon>
        <taxon>metagenomes</taxon>
        <taxon>ecological metagenomes</taxon>
    </lineage>
</organism>
<proteinExistence type="predicted"/>
<comment type="caution">
    <text evidence="1">The sequence shown here is derived from an EMBL/GenBank/DDBJ whole genome shotgun (WGS) entry which is preliminary data.</text>
</comment>
<reference evidence="1" key="1">
    <citation type="journal article" date="2014" name="Front. Microbiol.">
        <title>High frequency of phylogenetically diverse reductive dehalogenase-homologous genes in deep subseafloor sedimentary metagenomes.</title>
        <authorList>
            <person name="Kawai M."/>
            <person name="Futagami T."/>
            <person name="Toyoda A."/>
            <person name="Takaki Y."/>
            <person name="Nishi S."/>
            <person name="Hori S."/>
            <person name="Arai W."/>
            <person name="Tsubouchi T."/>
            <person name="Morono Y."/>
            <person name="Uchiyama I."/>
            <person name="Ito T."/>
            <person name="Fujiyama A."/>
            <person name="Inagaki F."/>
            <person name="Takami H."/>
        </authorList>
    </citation>
    <scope>NUCLEOTIDE SEQUENCE</scope>
    <source>
        <strain evidence="1">Expedition CK06-06</strain>
    </source>
</reference>
<name>X1ME30_9ZZZZ</name>
<gene>
    <name evidence="1" type="ORF">S06H3_32520</name>
</gene>
<dbReference type="EMBL" id="BARV01019343">
    <property type="protein sequence ID" value="GAI29917.1"/>
    <property type="molecule type" value="Genomic_DNA"/>
</dbReference>
<dbReference type="AlphaFoldDB" id="X1ME30"/>